<dbReference type="InterPro" id="IPR001789">
    <property type="entry name" value="Sig_transdc_resp-reg_receiver"/>
</dbReference>
<dbReference type="GO" id="GO:0000160">
    <property type="term" value="P:phosphorelay signal transduction system"/>
    <property type="evidence" value="ECO:0007669"/>
    <property type="project" value="InterPro"/>
</dbReference>
<dbReference type="EMBL" id="CP021983">
    <property type="protein sequence ID" value="ASC72560.1"/>
    <property type="molecule type" value="Genomic_DNA"/>
</dbReference>
<keyword evidence="5" id="KW-1185">Reference proteome</keyword>
<dbReference type="InterPro" id="IPR011006">
    <property type="entry name" value="CheY-like_superfamily"/>
</dbReference>
<keyword evidence="4" id="KW-0238">DNA-binding</keyword>
<evidence type="ECO:0000313" key="5">
    <source>
        <dbReference type="Proteomes" id="UP000191901"/>
    </source>
</evidence>
<accession>A0A1Z3HQG9</accession>
<dbReference type="InterPro" id="IPR050595">
    <property type="entry name" value="Bact_response_regulator"/>
</dbReference>
<dbReference type="STRING" id="1641165.XM38_05845"/>
<dbReference type="Proteomes" id="UP000191901">
    <property type="component" value="Chromosome"/>
</dbReference>
<dbReference type="AlphaFoldDB" id="A0A1Z3HQG9"/>
<dbReference type="KEGG" id="hhg:XM38_035180"/>
<dbReference type="OrthoDB" id="530684at2"/>
<organism evidence="4 5">
    <name type="scientific">Halomicronema hongdechloris C2206</name>
    <dbReference type="NCBI Taxonomy" id="1641165"/>
    <lineage>
        <taxon>Bacteria</taxon>
        <taxon>Bacillati</taxon>
        <taxon>Cyanobacteriota</taxon>
        <taxon>Cyanophyceae</taxon>
        <taxon>Nodosilineales</taxon>
        <taxon>Nodosilineaceae</taxon>
        <taxon>Halomicronema</taxon>
    </lineage>
</organism>
<feature type="domain" description="Response regulatory" evidence="3">
    <location>
        <begin position="4"/>
        <end position="119"/>
    </location>
</feature>
<name>A0A1Z3HQG9_9CYAN</name>
<evidence type="ECO:0000259" key="3">
    <source>
        <dbReference type="PROSITE" id="PS50110"/>
    </source>
</evidence>
<keyword evidence="1" id="KW-0597">Phosphoprotein</keyword>
<dbReference type="PANTHER" id="PTHR44591:SF3">
    <property type="entry name" value="RESPONSE REGULATORY DOMAIN-CONTAINING PROTEIN"/>
    <property type="match status" value="1"/>
</dbReference>
<dbReference type="GO" id="GO:0003677">
    <property type="term" value="F:DNA binding"/>
    <property type="evidence" value="ECO:0007669"/>
    <property type="project" value="UniProtKB-KW"/>
</dbReference>
<dbReference type="Gene3D" id="3.40.50.2300">
    <property type="match status" value="1"/>
</dbReference>
<sequence length="131" mass="15022">MAGRILIIEDNDANRLFLTDYLEYCGYRVMGLYTGINLLTHLQAFQPQLILLNLKLPDIDGYTLLKQLQDTPWRDVPVIVLSGYAFATDQQRALALGARYYLVKPTHLQTLTQIVRRFLPPDDDSSEDPRP</sequence>
<dbReference type="PANTHER" id="PTHR44591">
    <property type="entry name" value="STRESS RESPONSE REGULATOR PROTEIN 1"/>
    <property type="match status" value="1"/>
</dbReference>
<dbReference type="SUPFAM" id="SSF52172">
    <property type="entry name" value="CheY-like"/>
    <property type="match status" value="1"/>
</dbReference>
<dbReference type="Pfam" id="PF00072">
    <property type="entry name" value="Response_reg"/>
    <property type="match status" value="1"/>
</dbReference>
<evidence type="ECO:0000256" key="1">
    <source>
        <dbReference type="ARBA" id="ARBA00022553"/>
    </source>
</evidence>
<protein>
    <submittedName>
        <fullName evidence="4">DNA-binding response regulator</fullName>
    </submittedName>
</protein>
<dbReference type="RefSeq" id="WP_080806652.1">
    <property type="nucleotide sequence ID" value="NZ_CP021983.2"/>
</dbReference>
<reference evidence="4 5" key="1">
    <citation type="journal article" date="2016" name="Biochim. Biophys. Acta">
        <title>Characterization of red-shifted phycobilisomes isolated from the chlorophyll f-containing cyanobacterium Halomicronema hongdechloris.</title>
        <authorList>
            <person name="Li Y."/>
            <person name="Lin Y."/>
            <person name="Garvey C.J."/>
            <person name="Birch D."/>
            <person name="Corkery R.W."/>
            <person name="Loughlin P.C."/>
            <person name="Scheer H."/>
            <person name="Willows R.D."/>
            <person name="Chen M."/>
        </authorList>
    </citation>
    <scope>NUCLEOTIDE SEQUENCE [LARGE SCALE GENOMIC DNA]</scope>
    <source>
        <strain evidence="4 5">C2206</strain>
    </source>
</reference>
<gene>
    <name evidence="4" type="ORF">XM38_035180</name>
</gene>
<proteinExistence type="predicted"/>
<comment type="caution">
    <text evidence="2">Lacks conserved residue(s) required for the propagation of feature annotation.</text>
</comment>
<evidence type="ECO:0000313" key="4">
    <source>
        <dbReference type="EMBL" id="ASC72560.1"/>
    </source>
</evidence>
<evidence type="ECO:0000256" key="2">
    <source>
        <dbReference type="PROSITE-ProRule" id="PRU00169"/>
    </source>
</evidence>
<dbReference type="PROSITE" id="PS50110">
    <property type="entry name" value="RESPONSE_REGULATORY"/>
    <property type="match status" value="1"/>
</dbReference>
<dbReference type="SMART" id="SM00448">
    <property type="entry name" value="REC"/>
    <property type="match status" value="1"/>
</dbReference>